<dbReference type="InterPro" id="IPR016181">
    <property type="entry name" value="Acyl_CoA_acyltransferase"/>
</dbReference>
<comment type="caution">
    <text evidence="2">The sequence shown here is derived from an EMBL/GenBank/DDBJ whole genome shotgun (WGS) entry which is preliminary data.</text>
</comment>
<dbReference type="GO" id="GO:0005737">
    <property type="term" value="C:cytoplasm"/>
    <property type="evidence" value="ECO:0007669"/>
    <property type="project" value="TreeGrafter"/>
</dbReference>
<evidence type="ECO:0000259" key="1">
    <source>
        <dbReference type="PROSITE" id="PS51186"/>
    </source>
</evidence>
<gene>
    <name evidence="2" type="ORF">PHACT_08205</name>
</gene>
<evidence type="ECO:0000313" key="2">
    <source>
        <dbReference type="EMBL" id="OFE13122.1"/>
    </source>
</evidence>
<dbReference type="InterPro" id="IPR039840">
    <property type="entry name" value="NAA80"/>
</dbReference>
<dbReference type="PANTHER" id="PTHR13538:SF4">
    <property type="entry name" value="N-ALPHA-ACETYLTRANSFERASE 80"/>
    <property type="match status" value="1"/>
</dbReference>
<keyword evidence="2" id="KW-0808">Transferase</keyword>
<dbReference type="AlphaFoldDB" id="A0A1E8CLE4"/>
<dbReference type="CDD" id="cd04301">
    <property type="entry name" value="NAT_SF"/>
    <property type="match status" value="1"/>
</dbReference>
<dbReference type="Gene3D" id="3.40.630.30">
    <property type="match status" value="1"/>
</dbReference>
<feature type="domain" description="N-acetyltransferase" evidence="1">
    <location>
        <begin position="4"/>
        <end position="154"/>
    </location>
</feature>
<dbReference type="InterPro" id="IPR000182">
    <property type="entry name" value="GNAT_dom"/>
</dbReference>
<reference evidence="3" key="1">
    <citation type="submission" date="2016-07" db="EMBL/GenBank/DDBJ databases">
        <authorList>
            <person name="Florea S."/>
            <person name="Webb J.S."/>
            <person name="Jaromczyk J."/>
            <person name="Schardl C.L."/>
        </authorList>
    </citation>
    <scope>NUCLEOTIDE SEQUENCE [LARGE SCALE GENOMIC DNA]</scope>
    <source>
        <strain evidence="3">KCTC 42131</strain>
    </source>
</reference>
<proteinExistence type="predicted"/>
<evidence type="ECO:0000313" key="3">
    <source>
        <dbReference type="Proteomes" id="UP000175669"/>
    </source>
</evidence>
<dbReference type="Pfam" id="PF00583">
    <property type="entry name" value="Acetyltransf_1"/>
    <property type="match status" value="1"/>
</dbReference>
<name>A0A1E8CLE4_9GAMM</name>
<sequence length="154" mass="17502">MTLISTLKDKPHHLRPLAQWHHAEWSYLNPHRSLDARIEEMQEDLEGKVIPTTYVAEQDGELLGSACILADDMSSHPELSPWLASVYVAEDHRKKGIGSTLVKRVMQHAQENGVKRLYLYTPDQAQLYAGLGWQIFSEELFNGTPVTIMSVDFD</sequence>
<dbReference type="GO" id="GO:1905502">
    <property type="term" value="F:acetyl-CoA binding"/>
    <property type="evidence" value="ECO:0007669"/>
    <property type="project" value="TreeGrafter"/>
</dbReference>
<dbReference type="SUPFAM" id="SSF55729">
    <property type="entry name" value="Acyl-CoA N-acyltransferases (Nat)"/>
    <property type="match status" value="1"/>
</dbReference>
<accession>A0A1E8CLE4</accession>
<dbReference type="PANTHER" id="PTHR13538">
    <property type="entry name" value="N-ACETYLTRANSFERASE 6"/>
    <property type="match status" value="1"/>
</dbReference>
<dbReference type="STRING" id="1524254.PHACT_08205"/>
<dbReference type="OrthoDB" id="7678938at2"/>
<protein>
    <submittedName>
        <fullName evidence="2">GCN5 family acetyltransferase</fullName>
    </submittedName>
</protein>
<organism evidence="2 3">
    <name type="scientific">Pseudohongiella acticola</name>
    <dbReference type="NCBI Taxonomy" id="1524254"/>
    <lineage>
        <taxon>Bacteria</taxon>
        <taxon>Pseudomonadati</taxon>
        <taxon>Pseudomonadota</taxon>
        <taxon>Gammaproteobacteria</taxon>
        <taxon>Pseudomonadales</taxon>
        <taxon>Pseudohongiellaceae</taxon>
        <taxon>Pseudohongiella</taxon>
    </lineage>
</organism>
<dbReference type="RefSeq" id="WP_070116733.1">
    <property type="nucleotide sequence ID" value="NZ_MASR01000001.1"/>
</dbReference>
<dbReference type="GO" id="GO:0008080">
    <property type="term" value="F:N-acetyltransferase activity"/>
    <property type="evidence" value="ECO:0007669"/>
    <property type="project" value="InterPro"/>
</dbReference>
<dbReference type="PROSITE" id="PS51186">
    <property type="entry name" value="GNAT"/>
    <property type="match status" value="1"/>
</dbReference>
<dbReference type="EMBL" id="MASR01000001">
    <property type="protein sequence ID" value="OFE13122.1"/>
    <property type="molecule type" value="Genomic_DNA"/>
</dbReference>
<dbReference type="Proteomes" id="UP000175669">
    <property type="component" value="Unassembled WGS sequence"/>
</dbReference>
<keyword evidence="3" id="KW-1185">Reference proteome</keyword>